<dbReference type="EMBL" id="MU155950">
    <property type="protein sequence ID" value="KAF9470531.1"/>
    <property type="molecule type" value="Genomic_DNA"/>
</dbReference>
<dbReference type="OrthoDB" id="5392716at2759"/>
<keyword evidence="3" id="KW-1185">Reference proteome</keyword>
<dbReference type="PANTHER" id="PTHR46177:SF1">
    <property type="entry name" value="INTEGRASE CATALYTIC DOMAIN-CONTAINING PROTEIN"/>
    <property type="match status" value="1"/>
</dbReference>
<proteinExistence type="predicted"/>
<feature type="domain" description="Integrase core" evidence="1">
    <location>
        <begin position="149"/>
        <end position="325"/>
    </location>
</feature>
<sequence length="388" mass="44209">MPNPTGKNQHAECPPPDDDVVADALKEYHRRGITDASIMAELLLKEHAIKISKRTIHRRRKTLGLQASGATTKALPETTKRQLVLDELADDPLSRLGPNLLRERILERTGIHLTRDSVRGEMKLHDPEGFEKRAPTARKIIRVTLTAIGPNHEWSADGHDKLSSIGFPIWGVRDKWSIKWLGLWVVPNNRRKKAVAYLYLRLVRDLGGMPVQSTTDCGSETTRMFALATALRDLFSDLDSEESPAHRFMRSINNITIERGWLRFRLALGDTLIAIWRSGSHLYNPMDEQHLLLHDWIWPKFIQDELNSFQNRMNSHVSCTDRNKAMPSGVAPAIAYALPERHGGVDCLIPVDRDVIQSLMDEIGEDVIRFVSLEYEEKAERVFLDIRK</sequence>
<accession>A0A9P5YKN7</accession>
<evidence type="ECO:0000313" key="3">
    <source>
        <dbReference type="Proteomes" id="UP000807469"/>
    </source>
</evidence>
<gene>
    <name evidence="2" type="ORF">BDN70DRAFT_888988</name>
</gene>
<name>A0A9P5YKN7_9AGAR</name>
<comment type="caution">
    <text evidence="2">The sequence shown here is derived from an EMBL/GenBank/DDBJ whole genome shotgun (WGS) entry which is preliminary data.</text>
</comment>
<dbReference type="Proteomes" id="UP000807469">
    <property type="component" value="Unassembled WGS sequence"/>
</dbReference>
<protein>
    <recommendedName>
        <fullName evidence="1">Integrase core domain-containing protein</fullName>
    </recommendedName>
</protein>
<dbReference type="InterPro" id="IPR058913">
    <property type="entry name" value="Integrase_dom_put"/>
</dbReference>
<dbReference type="AlphaFoldDB" id="A0A9P5YKN7"/>
<reference evidence="2" key="1">
    <citation type="submission" date="2020-11" db="EMBL/GenBank/DDBJ databases">
        <authorList>
            <consortium name="DOE Joint Genome Institute"/>
            <person name="Ahrendt S."/>
            <person name="Riley R."/>
            <person name="Andreopoulos W."/>
            <person name="Labutti K."/>
            <person name="Pangilinan J."/>
            <person name="Ruiz-Duenas F.J."/>
            <person name="Barrasa J.M."/>
            <person name="Sanchez-Garcia M."/>
            <person name="Camarero S."/>
            <person name="Miyauchi S."/>
            <person name="Serrano A."/>
            <person name="Linde D."/>
            <person name="Babiker R."/>
            <person name="Drula E."/>
            <person name="Ayuso-Fernandez I."/>
            <person name="Pacheco R."/>
            <person name="Padilla G."/>
            <person name="Ferreira P."/>
            <person name="Barriuso J."/>
            <person name="Kellner H."/>
            <person name="Castanera R."/>
            <person name="Alfaro M."/>
            <person name="Ramirez L."/>
            <person name="Pisabarro A.G."/>
            <person name="Kuo A."/>
            <person name="Tritt A."/>
            <person name="Lipzen A."/>
            <person name="He G."/>
            <person name="Yan M."/>
            <person name="Ng V."/>
            <person name="Cullen D."/>
            <person name="Martin F."/>
            <person name="Rosso M.-N."/>
            <person name="Henrissat B."/>
            <person name="Hibbett D."/>
            <person name="Martinez A.T."/>
            <person name="Grigoriev I.V."/>
        </authorList>
    </citation>
    <scope>NUCLEOTIDE SEQUENCE</scope>
    <source>
        <strain evidence="2">CIRM-BRFM 674</strain>
    </source>
</reference>
<dbReference type="PANTHER" id="PTHR46177">
    <property type="entry name" value="INTEGRASE CATALYTIC DOMAIN-CONTAINING PROTEIN"/>
    <property type="match status" value="1"/>
</dbReference>
<evidence type="ECO:0000259" key="1">
    <source>
        <dbReference type="Pfam" id="PF24764"/>
    </source>
</evidence>
<evidence type="ECO:0000313" key="2">
    <source>
        <dbReference type="EMBL" id="KAF9470531.1"/>
    </source>
</evidence>
<dbReference type="Pfam" id="PF24764">
    <property type="entry name" value="rva_4"/>
    <property type="match status" value="1"/>
</dbReference>
<organism evidence="2 3">
    <name type="scientific">Pholiota conissans</name>
    <dbReference type="NCBI Taxonomy" id="109636"/>
    <lineage>
        <taxon>Eukaryota</taxon>
        <taxon>Fungi</taxon>
        <taxon>Dikarya</taxon>
        <taxon>Basidiomycota</taxon>
        <taxon>Agaricomycotina</taxon>
        <taxon>Agaricomycetes</taxon>
        <taxon>Agaricomycetidae</taxon>
        <taxon>Agaricales</taxon>
        <taxon>Agaricineae</taxon>
        <taxon>Strophariaceae</taxon>
        <taxon>Pholiota</taxon>
    </lineage>
</organism>